<name>M1PWX6_9VIRU</name>
<accession>M1PWX6</accession>
<sequence>MGIDVQFDSENNENIDIEYNFTYNNCIDLFSENIKDITLIGKSIFFSIDNDIYIFDPYNFDNRNIELNFSSTRPLLILKNRVIGDIKYIYHQLVFPFCIDDLKLCENFIYFVSNGYHNILFHKIVSKEDHKIEWVHFLSEIKFTVSDIHISSETSSLLIKINDIVYKYYKKTNNLEKYLEHDDVYFVENIRGNEIMFCKINESVYTNQFVNIGILCDIYQGKYYKEVINVFSISSMKTQNVIIIKGNDKKMMFIEDKQFYLNMDKIICSGHEINKYVVFCSENIIYYIFSKELPKKIKVF</sequence>
<evidence type="ECO:0000313" key="2">
    <source>
        <dbReference type="Proteomes" id="UP000241071"/>
    </source>
</evidence>
<protein>
    <submittedName>
        <fullName evidence="1">KilA-N domain-containing protein</fullName>
    </submittedName>
</protein>
<gene>
    <name evidence="1" type="ORF">glt_00453</name>
</gene>
<keyword evidence="2" id="KW-1185">Reference proteome</keyword>
<dbReference type="Proteomes" id="UP000241071">
    <property type="component" value="Segment"/>
</dbReference>
<dbReference type="EMBL" id="KC008572">
    <property type="protein sequence ID" value="AGF85262.1"/>
    <property type="molecule type" value="Genomic_DNA"/>
</dbReference>
<proteinExistence type="predicted"/>
<evidence type="ECO:0000313" key="1">
    <source>
        <dbReference type="EMBL" id="AGF85262.1"/>
    </source>
</evidence>
<organism evidence="1 2">
    <name type="scientific">Moumouvirus goulette</name>
    <dbReference type="NCBI Taxonomy" id="1247379"/>
    <lineage>
        <taxon>Viruses</taxon>
        <taxon>Varidnaviria</taxon>
        <taxon>Bamfordvirae</taxon>
        <taxon>Nucleocytoviricota</taxon>
        <taxon>Megaviricetes</taxon>
        <taxon>Imitervirales</taxon>
        <taxon>Mimiviridae</taxon>
        <taxon>Megamimivirinae</taxon>
        <taxon>Moumouvirus</taxon>
        <taxon>Moumouvirus goulettemassiliense</taxon>
    </lineage>
</organism>
<reference evidence="1 2" key="1">
    <citation type="submission" date="2012-10" db="EMBL/GenBank/DDBJ databases">
        <title>Complete genome sequence of Moumouvirus goulette.</title>
        <authorList>
            <person name="Fournous G."/>
            <person name="Bougalmi M."/>
            <person name="Colson P."/>
        </authorList>
    </citation>
    <scope>NUCLEOTIDE SEQUENCE [LARGE SCALE GENOMIC DNA]</scope>
</reference>